<dbReference type="PROSITE" id="PS50943">
    <property type="entry name" value="HTH_CROC1"/>
    <property type="match status" value="1"/>
</dbReference>
<feature type="domain" description="HTH cro/C1-type" evidence="2">
    <location>
        <begin position="45"/>
        <end position="88"/>
    </location>
</feature>
<keyword evidence="4" id="KW-1185">Reference proteome</keyword>
<sequence length="192" mass="19926">MEADPEDGSGVPGSPSEGGSVPAAADEITQSRVARLEALWKRLGSRRKLAIMSGIPQSTLNGYLKGGALPIEGAVALARASGVRLNWLATGEEPMLVTDPAPAVLQPAPDQRHSAFRTILGAAEPGPADHASGGGGIAWQVNPERLARAYEAASRQLIGPSVTPTLLMRIALVIYDHLTEIEAGPKSSPTPD</sequence>
<name>A0ABS7AB42_9PROT</name>
<evidence type="ECO:0000259" key="2">
    <source>
        <dbReference type="PROSITE" id="PS50943"/>
    </source>
</evidence>
<accession>A0ABS7AB42</accession>
<dbReference type="InterPro" id="IPR010744">
    <property type="entry name" value="Phage_CI_N"/>
</dbReference>
<evidence type="ECO:0000313" key="3">
    <source>
        <dbReference type="EMBL" id="MBW6399523.1"/>
    </source>
</evidence>
<dbReference type="SUPFAM" id="SSF47413">
    <property type="entry name" value="lambda repressor-like DNA-binding domains"/>
    <property type="match status" value="1"/>
</dbReference>
<proteinExistence type="predicted"/>
<dbReference type="CDD" id="cd00093">
    <property type="entry name" value="HTH_XRE"/>
    <property type="match status" value="1"/>
</dbReference>
<gene>
    <name evidence="3" type="ORF">KPL78_16820</name>
</gene>
<reference evidence="3 4" key="1">
    <citation type="submission" date="2021-07" db="EMBL/GenBank/DDBJ databases">
        <authorList>
            <person name="So Y."/>
        </authorList>
    </citation>
    <scope>NUCLEOTIDE SEQUENCE [LARGE SCALE GENOMIC DNA]</scope>
    <source>
        <strain evidence="3 4">HJA6</strain>
    </source>
</reference>
<dbReference type="Gene3D" id="1.10.260.40">
    <property type="entry name" value="lambda repressor-like DNA-binding domains"/>
    <property type="match status" value="1"/>
</dbReference>
<protein>
    <submittedName>
        <fullName evidence="3">Helix-turn-helix domain containing protein</fullName>
    </submittedName>
</protein>
<dbReference type="InterPro" id="IPR010982">
    <property type="entry name" value="Lambda_DNA-bd_dom_sf"/>
</dbReference>
<comment type="caution">
    <text evidence="3">The sequence shown here is derived from an EMBL/GenBank/DDBJ whole genome shotgun (WGS) entry which is preliminary data.</text>
</comment>
<feature type="region of interest" description="Disordered" evidence="1">
    <location>
        <begin position="1"/>
        <end position="25"/>
    </location>
</feature>
<evidence type="ECO:0000313" key="4">
    <source>
        <dbReference type="Proteomes" id="UP001196565"/>
    </source>
</evidence>
<dbReference type="InterPro" id="IPR001387">
    <property type="entry name" value="Cro/C1-type_HTH"/>
</dbReference>
<dbReference type="Proteomes" id="UP001196565">
    <property type="component" value="Unassembled WGS sequence"/>
</dbReference>
<organism evidence="3 4">
    <name type="scientific">Roseomonas alba</name>
    <dbReference type="NCBI Taxonomy" id="2846776"/>
    <lineage>
        <taxon>Bacteria</taxon>
        <taxon>Pseudomonadati</taxon>
        <taxon>Pseudomonadota</taxon>
        <taxon>Alphaproteobacteria</taxon>
        <taxon>Acetobacterales</taxon>
        <taxon>Roseomonadaceae</taxon>
        <taxon>Roseomonas</taxon>
    </lineage>
</organism>
<feature type="compositionally biased region" description="Low complexity" evidence="1">
    <location>
        <begin position="8"/>
        <end position="22"/>
    </location>
</feature>
<dbReference type="Pfam" id="PF07022">
    <property type="entry name" value="Phage_CI_repr"/>
    <property type="match status" value="1"/>
</dbReference>
<dbReference type="EMBL" id="JAHYBZ010000005">
    <property type="protein sequence ID" value="MBW6399523.1"/>
    <property type="molecule type" value="Genomic_DNA"/>
</dbReference>
<evidence type="ECO:0000256" key="1">
    <source>
        <dbReference type="SAM" id="MobiDB-lite"/>
    </source>
</evidence>
<dbReference type="RefSeq" id="WP_219764123.1">
    <property type="nucleotide sequence ID" value="NZ_JAHYBZ010000005.1"/>
</dbReference>